<dbReference type="KEGG" id="ado:A6F68_01133"/>
<dbReference type="PANTHER" id="PTHR10629:SF52">
    <property type="entry name" value="DNA (CYTOSINE-5)-METHYLTRANSFERASE 1"/>
    <property type="match status" value="1"/>
</dbReference>
<dbReference type="PRINTS" id="PR00105">
    <property type="entry name" value="C5METTRFRASE"/>
</dbReference>
<dbReference type="RefSeq" id="WP_335673626.1">
    <property type="nucleotide sequence ID" value="NZ_CP016591.1"/>
</dbReference>
<dbReference type="REBASE" id="156026">
    <property type="entry name" value="M2.Ado22672ORF1132P"/>
</dbReference>
<keyword evidence="9" id="KW-1185">Reference proteome</keyword>
<evidence type="ECO:0000256" key="4">
    <source>
        <dbReference type="ARBA" id="ARBA00022691"/>
    </source>
</evidence>
<dbReference type="InterPro" id="IPR031303">
    <property type="entry name" value="C5_meth_CS"/>
</dbReference>
<dbReference type="GO" id="GO:0003886">
    <property type="term" value="F:DNA (cytosine-5-)-methyltransferase activity"/>
    <property type="evidence" value="ECO:0007669"/>
    <property type="project" value="UniProtKB-EC"/>
</dbReference>
<keyword evidence="2 7" id="KW-0489">Methyltransferase</keyword>
<gene>
    <name evidence="8" type="primary">haeIIIM</name>
    <name evidence="8" type="ORF">A6F68_01133</name>
</gene>
<dbReference type="PROSITE" id="PS00095">
    <property type="entry name" value="C5_MTASE_2"/>
    <property type="match status" value="1"/>
</dbReference>
<comment type="similarity">
    <text evidence="7">Belongs to the class I-like SAM-binding methyltransferase superfamily. C5-methyltransferase family.</text>
</comment>
<dbReference type="Gene3D" id="3.90.120.10">
    <property type="entry name" value="DNA Methylase, subunit A, domain 2"/>
    <property type="match status" value="1"/>
</dbReference>
<evidence type="ECO:0000256" key="7">
    <source>
        <dbReference type="PROSITE-ProRule" id="PRU01016"/>
    </source>
</evidence>
<dbReference type="EC" id="2.1.1.37" evidence="1"/>
<dbReference type="InterPro" id="IPR029063">
    <property type="entry name" value="SAM-dependent_MTases_sf"/>
</dbReference>
<evidence type="ECO:0000256" key="3">
    <source>
        <dbReference type="ARBA" id="ARBA00022679"/>
    </source>
</evidence>
<evidence type="ECO:0000313" key="9">
    <source>
        <dbReference type="Proteomes" id="UP000092932"/>
    </source>
</evidence>
<dbReference type="EMBL" id="CP016591">
    <property type="protein sequence ID" value="ANY19652.1"/>
    <property type="molecule type" value="Genomic_DNA"/>
</dbReference>
<dbReference type="GO" id="GO:0032259">
    <property type="term" value="P:methylation"/>
    <property type="evidence" value="ECO:0007669"/>
    <property type="project" value="UniProtKB-KW"/>
</dbReference>
<evidence type="ECO:0000256" key="5">
    <source>
        <dbReference type="ARBA" id="ARBA00022747"/>
    </source>
</evidence>
<dbReference type="Proteomes" id="UP000092932">
    <property type="component" value="Chromosome"/>
</dbReference>
<dbReference type="GO" id="GO:0009307">
    <property type="term" value="P:DNA restriction-modification system"/>
    <property type="evidence" value="ECO:0007669"/>
    <property type="project" value="UniProtKB-KW"/>
</dbReference>
<dbReference type="PANTHER" id="PTHR10629">
    <property type="entry name" value="CYTOSINE-SPECIFIC METHYLTRANSFERASE"/>
    <property type="match status" value="1"/>
</dbReference>
<evidence type="ECO:0000256" key="6">
    <source>
        <dbReference type="ARBA" id="ARBA00047422"/>
    </source>
</evidence>
<dbReference type="PROSITE" id="PS51679">
    <property type="entry name" value="SAM_MT_C5"/>
    <property type="match status" value="1"/>
</dbReference>
<sequence>MYRDHSATPAETMQTAIRSKRRGLPVIDLFAGAGGLSVGAVAAGCNVRASVELDAIACRTLRANEGCHGEVLEADVSRLTGPDLRSAGGLSANDPLIIVGGAPCQPFSKAAYWTEIGDESRYRRARAQGIDISRPAPPSEPRKDERRTLVEEFWRLIYEADADGFVFENVPSIKHPRNRPVLDGFKRAASEAGYLVTELTANAADYGVAQTRERVFLLGSRVRAVRAPARTHDHKGLDEKLRPAITAGEALEGLDRQEYFEPEEVVKGRWADHLATVPPGGNYKAHTAWAGHPNPSFVTETRFWNFLLKLSPDRPSWTLAASPGPWTGPFHWSSRRLRTTEMAALQGFPRDYRLEGSRRDRVRQMGNAVPPPMAAQMVRAVREAVE</sequence>
<dbReference type="InterPro" id="IPR001525">
    <property type="entry name" value="C5_MeTfrase"/>
</dbReference>
<dbReference type="PATRIC" id="fig|692370.5.peg.1150"/>
<comment type="catalytic activity">
    <reaction evidence="6">
        <text>a 2'-deoxycytidine in DNA + S-adenosyl-L-methionine = a 5-methyl-2'-deoxycytidine in DNA + S-adenosyl-L-homocysteine + H(+)</text>
        <dbReference type="Rhea" id="RHEA:13681"/>
        <dbReference type="Rhea" id="RHEA-COMP:11369"/>
        <dbReference type="Rhea" id="RHEA-COMP:11370"/>
        <dbReference type="ChEBI" id="CHEBI:15378"/>
        <dbReference type="ChEBI" id="CHEBI:57856"/>
        <dbReference type="ChEBI" id="CHEBI:59789"/>
        <dbReference type="ChEBI" id="CHEBI:85452"/>
        <dbReference type="ChEBI" id="CHEBI:85454"/>
        <dbReference type="EC" id="2.1.1.37"/>
    </reaction>
</comment>
<dbReference type="Pfam" id="PF00145">
    <property type="entry name" value="DNA_methylase"/>
    <property type="match status" value="2"/>
</dbReference>
<protein>
    <recommendedName>
        <fullName evidence="1">DNA (cytosine-5-)-methyltransferase</fullName>
        <ecNumber evidence="1">2.1.1.37</ecNumber>
    </recommendedName>
</protein>
<dbReference type="SUPFAM" id="SSF53335">
    <property type="entry name" value="S-adenosyl-L-methionine-dependent methyltransferases"/>
    <property type="match status" value="1"/>
</dbReference>
<dbReference type="AlphaFoldDB" id="A0A1B2ABW4"/>
<proteinExistence type="inferred from homology"/>
<dbReference type="InterPro" id="IPR050390">
    <property type="entry name" value="C5-Methyltransferase"/>
</dbReference>
<evidence type="ECO:0000313" key="8">
    <source>
        <dbReference type="EMBL" id="ANY19652.1"/>
    </source>
</evidence>
<dbReference type="STRING" id="692370.A6F68_01133"/>
<keyword evidence="5" id="KW-0680">Restriction system</keyword>
<reference evidence="8 9" key="1">
    <citation type="submission" date="2016-07" db="EMBL/GenBank/DDBJ databases">
        <title>Complete genome sequence of Altererythrobacter dongtanensis KCTC 22672, a type strain with esterase isolated from tidal flat.</title>
        <authorList>
            <person name="Cheng H."/>
            <person name="Wu Y.-H."/>
            <person name="Zhou P."/>
            <person name="Huo Y.-Y."/>
            <person name="Wang C.-S."/>
            <person name="Xu X.-W."/>
        </authorList>
    </citation>
    <scope>NUCLEOTIDE SEQUENCE [LARGE SCALE GENOMIC DNA]</scope>
    <source>
        <strain evidence="8 9">KCTC 22672</strain>
    </source>
</reference>
<keyword evidence="3 7" id="KW-0808">Transferase</keyword>
<name>A0A1B2ABW4_9SPHN</name>
<evidence type="ECO:0000256" key="2">
    <source>
        <dbReference type="ARBA" id="ARBA00022603"/>
    </source>
</evidence>
<keyword evidence="4 7" id="KW-0949">S-adenosyl-L-methionine</keyword>
<accession>A0A1B2ABW4</accession>
<evidence type="ECO:0000256" key="1">
    <source>
        <dbReference type="ARBA" id="ARBA00011975"/>
    </source>
</evidence>
<feature type="active site" evidence="7">
    <location>
        <position position="104"/>
    </location>
</feature>
<dbReference type="Gene3D" id="3.40.50.150">
    <property type="entry name" value="Vaccinia Virus protein VP39"/>
    <property type="match status" value="1"/>
</dbReference>
<organism evidence="8 9">
    <name type="scientific">Tsuneonella dongtanensis</name>
    <dbReference type="NCBI Taxonomy" id="692370"/>
    <lineage>
        <taxon>Bacteria</taxon>
        <taxon>Pseudomonadati</taxon>
        <taxon>Pseudomonadota</taxon>
        <taxon>Alphaproteobacteria</taxon>
        <taxon>Sphingomonadales</taxon>
        <taxon>Erythrobacteraceae</taxon>
        <taxon>Tsuneonella</taxon>
    </lineage>
</organism>